<dbReference type="InterPro" id="IPR003439">
    <property type="entry name" value="ABC_transporter-like_ATP-bd"/>
</dbReference>
<dbReference type="PANTHER" id="PTHR43776:SF7">
    <property type="entry name" value="D,D-DIPEPTIDE TRANSPORT ATP-BINDING PROTEIN DDPF-RELATED"/>
    <property type="match status" value="1"/>
</dbReference>
<evidence type="ECO:0000313" key="6">
    <source>
        <dbReference type="EMBL" id="MFC4243816.1"/>
    </source>
</evidence>
<feature type="domain" description="ABC transporter" evidence="5">
    <location>
        <begin position="9"/>
        <end position="251"/>
    </location>
</feature>
<dbReference type="SUPFAM" id="SSF52540">
    <property type="entry name" value="P-loop containing nucleoside triphosphate hydrolases"/>
    <property type="match status" value="1"/>
</dbReference>
<sequence length="351" mass="38298">MSDGLLMDVRHLHVSYRARRGQRLLAVDGVDLAVGEGDVLCIVGESGSGKSTVGKAMLGLIPASGGEIGFDGMDLTTMGSRALRKLRSRMQMIFQDPYASLDPRMTIGEIIAEPLTIHHGGSLRRHRERVLGAMRDVGLVPTLIDSYAHELSGGQRQRVGIARALILEPALIIADEPVAALDVSIQAQVVNLLQDLQRTRRLTMIVISHDLAVVRHLADRVAVMYSGRIVEYGDRVSIYEHPSHPYTQALLSAAPIPVPEIERSRERIVLEGEPPSPFSRPEGCRFSSRCPLRAALGNPEICATDDPMLLDVGDSADHTAACHFTRFAPTEVDGDIASLRLHPHDKGEKEL</sequence>
<dbReference type="Pfam" id="PF00005">
    <property type="entry name" value="ABC_tran"/>
    <property type="match status" value="1"/>
</dbReference>
<dbReference type="InterPro" id="IPR013563">
    <property type="entry name" value="Oligopep_ABC_C"/>
</dbReference>
<evidence type="ECO:0000313" key="7">
    <source>
        <dbReference type="Proteomes" id="UP001595900"/>
    </source>
</evidence>
<dbReference type="PROSITE" id="PS00211">
    <property type="entry name" value="ABC_TRANSPORTER_1"/>
    <property type="match status" value="1"/>
</dbReference>
<dbReference type="SMART" id="SM00382">
    <property type="entry name" value="AAA"/>
    <property type="match status" value="1"/>
</dbReference>
<dbReference type="InterPro" id="IPR003593">
    <property type="entry name" value="AAA+_ATPase"/>
</dbReference>
<evidence type="ECO:0000256" key="3">
    <source>
        <dbReference type="ARBA" id="ARBA00022741"/>
    </source>
</evidence>
<evidence type="ECO:0000256" key="2">
    <source>
        <dbReference type="ARBA" id="ARBA00022448"/>
    </source>
</evidence>
<dbReference type="Pfam" id="PF08352">
    <property type="entry name" value="oligo_HPY"/>
    <property type="match status" value="1"/>
</dbReference>
<evidence type="ECO:0000259" key="5">
    <source>
        <dbReference type="PROSITE" id="PS50893"/>
    </source>
</evidence>
<evidence type="ECO:0000256" key="4">
    <source>
        <dbReference type="ARBA" id="ARBA00022840"/>
    </source>
</evidence>
<protein>
    <submittedName>
        <fullName evidence="6">ABC transporter ATP-binding protein</fullName>
    </submittedName>
</protein>
<accession>A0ABV8Q8M1</accession>
<evidence type="ECO:0000256" key="1">
    <source>
        <dbReference type="ARBA" id="ARBA00005417"/>
    </source>
</evidence>
<keyword evidence="3" id="KW-0547">Nucleotide-binding</keyword>
<comment type="similarity">
    <text evidence="1">Belongs to the ABC transporter superfamily.</text>
</comment>
<reference evidence="7" key="1">
    <citation type="journal article" date="2019" name="Int. J. Syst. Evol. Microbiol.">
        <title>The Global Catalogue of Microorganisms (GCM) 10K type strain sequencing project: providing services to taxonomists for standard genome sequencing and annotation.</title>
        <authorList>
            <consortium name="The Broad Institute Genomics Platform"/>
            <consortium name="The Broad Institute Genome Sequencing Center for Infectious Disease"/>
            <person name="Wu L."/>
            <person name="Ma J."/>
        </authorList>
    </citation>
    <scope>NUCLEOTIDE SEQUENCE [LARGE SCALE GENOMIC DNA]</scope>
    <source>
        <strain evidence="7">CGMCC 1.10363</strain>
    </source>
</reference>
<keyword evidence="4 6" id="KW-0067">ATP-binding</keyword>
<dbReference type="Proteomes" id="UP001595900">
    <property type="component" value="Unassembled WGS sequence"/>
</dbReference>
<organism evidence="6 7">
    <name type="scientific">Gryllotalpicola reticulitermitis</name>
    <dbReference type="NCBI Taxonomy" id="1184153"/>
    <lineage>
        <taxon>Bacteria</taxon>
        <taxon>Bacillati</taxon>
        <taxon>Actinomycetota</taxon>
        <taxon>Actinomycetes</taxon>
        <taxon>Micrococcales</taxon>
        <taxon>Microbacteriaceae</taxon>
        <taxon>Gryllotalpicola</taxon>
    </lineage>
</organism>
<dbReference type="InterPro" id="IPR017871">
    <property type="entry name" value="ABC_transporter-like_CS"/>
</dbReference>
<dbReference type="GO" id="GO:0005524">
    <property type="term" value="F:ATP binding"/>
    <property type="evidence" value="ECO:0007669"/>
    <property type="project" value="UniProtKB-KW"/>
</dbReference>
<gene>
    <name evidence="6" type="ORF">ACFOYW_10555</name>
</gene>
<keyword evidence="7" id="KW-1185">Reference proteome</keyword>
<dbReference type="EMBL" id="JBHSCN010000005">
    <property type="protein sequence ID" value="MFC4243816.1"/>
    <property type="molecule type" value="Genomic_DNA"/>
</dbReference>
<dbReference type="CDD" id="cd03257">
    <property type="entry name" value="ABC_NikE_OppD_transporters"/>
    <property type="match status" value="1"/>
</dbReference>
<proteinExistence type="inferred from homology"/>
<dbReference type="InterPro" id="IPR027417">
    <property type="entry name" value="P-loop_NTPase"/>
</dbReference>
<dbReference type="NCBIfam" id="TIGR01727">
    <property type="entry name" value="oligo_HPY"/>
    <property type="match status" value="1"/>
</dbReference>
<dbReference type="PROSITE" id="PS50893">
    <property type="entry name" value="ABC_TRANSPORTER_2"/>
    <property type="match status" value="1"/>
</dbReference>
<keyword evidence="2" id="KW-0813">Transport</keyword>
<dbReference type="Gene3D" id="3.40.50.300">
    <property type="entry name" value="P-loop containing nucleotide triphosphate hydrolases"/>
    <property type="match status" value="1"/>
</dbReference>
<dbReference type="PANTHER" id="PTHR43776">
    <property type="entry name" value="TRANSPORT ATP-BINDING PROTEIN"/>
    <property type="match status" value="1"/>
</dbReference>
<name>A0ABV8Q8M1_9MICO</name>
<comment type="caution">
    <text evidence="6">The sequence shown here is derived from an EMBL/GenBank/DDBJ whole genome shotgun (WGS) entry which is preliminary data.</text>
</comment>
<dbReference type="InterPro" id="IPR050319">
    <property type="entry name" value="ABC_transp_ATP-bind"/>
</dbReference>
<dbReference type="RefSeq" id="WP_390228894.1">
    <property type="nucleotide sequence ID" value="NZ_JBHSCN010000005.1"/>
</dbReference>